<dbReference type="SUPFAM" id="SSF88659">
    <property type="entry name" value="Sigma3 and sigma4 domains of RNA polymerase sigma factors"/>
    <property type="match status" value="1"/>
</dbReference>
<comment type="similarity">
    <text evidence="1">Belongs to the sigma-70 factor family. ECF subfamily.</text>
</comment>
<proteinExistence type="inferred from homology"/>
<evidence type="ECO:0000313" key="8">
    <source>
        <dbReference type="EMBL" id="MBA8683127.1"/>
    </source>
</evidence>
<dbReference type="InterPro" id="IPR036388">
    <property type="entry name" value="WH-like_DNA-bd_sf"/>
</dbReference>
<evidence type="ECO:0000256" key="4">
    <source>
        <dbReference type="ARBA" id="ARBA00023125"/>
    </source>
</evidence>
<dbReference type="Gene3D" id="1.10.1740.10">
    <property type="match status" value="1"/>
</dbReference>
<feature type="domain" description="RNA polymerase sigma factor 70 region 4 type 2" evidence="7">
    <location>
        <begin position="98"/>
        <end position="148"/>
    </location>
</feature>
<dbReference type="InterPro" id="IPR039425">
    <property type="entry name" value="RNA_pol_sigma-70-like"/>
</dbReference>
<dbReference type="InterPro" id="IPR013324">
    <property type="entry name" value="RNA_pol_sigma_r3/r4-like"/>
</dbReference>
<evidence type="ECO:0000259" key="7">
    <source>
        <dbReference type="Pfam" id="PF08281"/>
    </source>
</evidence>
<name>A0A7W3FPS0_9GAMM</name>
<dbReference type="InterPro" id="IPR013325">
    <property type="entry name" value="RNA_pol_sigma_r2"/>
</dbReference>
<evidence type="ECO:0000256" key="1">
    <source>
        <dbReference type="ARBA" id="ARBA00010641"/>
    </source>
</evidence>
<dbReference type="AlphaFoldDB" id="A0A7W3FPS0"/>
<dbReference type="Proteomes" id="UP000547058">
    <property type="component" value="Unassembled WGS sequence"/>
</dbReference>
<dbReference type="Gene3D" id="1.10.10.10">
    <property type="entry name" value="Winged helix-like DNA-binding domain superfamily/Winged helix DNA-binding domain"/>
    <property type="match status" value="1"/>
</dbReference>
<dbReference type="GO" id="GO:0016987">
    <property type="term" value="F:sigma factor activity"/>
    <property type="evidence" value="ECO:0007669"/>
    <property type="project" value="UniProtKB-KW"/>
</dbReference>
<dbReference type="InterPro" id="IPR013249">
    <property type="entry name" value="RNA_pol_sigma70_r4_t2"/>
</dbReference>
<sequence>MREERVPLCAFLRARGASPEDAEDIAQDSMERLMRYQQHPLDELRLLLYRIARNRLADRGRSPHVRQHLSLADQGMADEPRAAGPDPLHHAESEQMLGRLRQALTRLPERCREVYLLNRITGMSYSQIARHCGITAKTVEKHIARALQGLREDLGPGASGKDGGTP</sequence>
<organism evidence="8 9">
    <name type="scientific">Stenotrophomonas tumulicola</name>
    <dbReference type="NCBI Taxonomy" id="1685415"/>
    <lineage>
        <taxon>Bacteria</taxon>
        <taxon>Pseudomonadati</taxon>
        <taxon>Pseudomonadota</taxon>
        <taxon>Gammaproteobacteria</taxon>
        <taxon>Lysobacterales</taxon>
        <taxon>Lysobacteraceae</taxon>
        <taxon>Stenotrophomonas</taxon>
    </lineage>
</organism>
<dbReference type="EMBL" id="JACGXS010000009">
    <property type="protein sequence ID" value="MBA8683127.1"/>
    <property type="molecule type" value="Genomic_DNA"/>
</dbReference>
<dbReference type="InterPro" id="IPR007627">
    <property type="entry name" value="RNA_pol_sigma70_r2"/>
</dbReference>
<dbReference type="NCBIfam" id="TIGR02937">
    <property type="entry name" value="sigma70-ECF"/>
    <property type="match status" value="1"/>
</dbReference>
<evidence type="ECO:0000256" key="3">
    <source>
        <dbReference type="ARBA" id="ARBA00023082"/>
    </source>
</evidence>
<keyword evidence="4" id="KW-0238">DNA-binding</keyword>
<feature type="domain" description="RNA polymerase sigma-70 region 2" evidence="6">
    <location>
        <begin position="7"/>
        <end position="61"/>
    </location>
</feature>
<comment type="caution">
    <text evidence="8">The sequence shown here is derived from an EMBL/GenBank/DDBJ whole genome shotgun (WGS) entry which is preliminary data.</text>
</comment>
<dbReference type="Pfam" id="PF08281">
    <property type="entry name" value="Sigma70_r4_2"/>
    <property type="match status" value="1"/>
</dbReference>
<evidence type="ECO:0000259" key="6">
    <source>
        <dbReference type="Pfam" id="PF04542"/>
    </source>
</evidence>
<keyword evidence="3" id="KW-0731">Sigma factor</keyword>
<keyword evidence="2" id="KW-0805">Transcription regulation</keyword>
<evidence type="ECO:0000313" key="9">
    <source>
        <dbReference type="Proteomes" id="UP000547058"/>
    </source>
</evidence>
<reference evidence="8 9" key="1">
    <citation type="submission" date="2020-08" db="EMBL/GenBank/DDBJ databases">
        <title>Stenotrophomonas tumulicola JCM 30961.</title>
        <authorList>
            <person name="Deng Y."/>
        </authorList>
    </citation>
    <scope>NUCLEOTIDE SEQUENCE [LARGE SCALE GENOMIC DNA]</scope>
    <source>
        <strain evidence="8 9">JCM 30961</strain>
    </source>
</reference>
<dbReference type="Pfam" id="PF04542">
    <property type="entry name" value="Sigma70_r2"/>
    <property type="match status" value="1"/>
</dbReference>
<accession>A0A7W3FPS0</accession>
<protein>
    <submittedName>
        <fullName evidence="8">Sigma-70 family RNA polymerase sigma factor</fullName>
    </submittedName>
</protein>
<gene>
    <name evidence="8" type="ORF">H4O11_15110</name>
</gene>
<dbReference type="SUPFAM" id="SSF88946">
    <property type="entry name" value="Sigma2 domain of RNA polymerase sigma factors"/>
    <property type="match status" value="1"/>
</dbReference>
<dbReference type="CDD" id="cd06171">
    <property type="entry name" value="Sigma70_r4"/>
    <property type="match status" value="1"/>
</dbReference>
<keyword evidence="5" id="KW-0804">Transcription</keyword>
<dbReference type="PANTHER" id="PTHR43133">
    <property type="entry name" value="RNA POLYMERASE ECF-TYPE SIGMA FACTO"/>
    <property type="match status" value="1"/>
</dbReference>
<dbReference type="InterPro" id="IPR014284">
    <property type="entry name" value="RNA_pol_sigma-70_dom"/>
</dbReference>
<dbReference type="GO" id="GO:0006352">
    <property type="term" value="P:DNA-templated transcription initiation"/>
    <property type="evidence" value="ECO:0007669"/>
    <property type="project" value="InterPro"/>
</dbReference>
<evidence type="ECO:0000256" key="2">
    <source>
        <dbReference type="ARBA" id="ARBA00023015"/>
    </source>
</evidence>
<keyword evidence="9" id="KW-1185">Reference proteome</keyword>
<dbReference type="PANTHER" id="PTHR43133:SF8">
    <property type="entry name" value="RNA POLYMERASE SIGMA FACTOR HI_1459-RELATED"/>
    <property type="match status" value="1"/>
</dbReference>
<dbReference type="GO" id="GO:0003677">
    <property type="term" value="F:DNA binding"/>
    <property type="evidence" value="ECO:0007669"/>
    <property type="project" value="UniProtKB-KW"/>
</dbReference>
<evidence type="ECO:0000256" key="5">
    <source>
        <dbReference type="ARBA" id="ARBA00023163"/>
    </source>
</evidence>